<evidence type="ECO:0000313" key="2">
    <source>
        <dbReference type="Proteomes" id="UP001499954"/>
    </source>
</evidence>
<evidence type="ECO:0000313" key="1">
    <source>
        <dbReference type="EMBL" id="GAA1939278.1"/>
    </source>
</evidence>
<name>A0ABP5BB97_9MICO</name>
<accession>A0ABP5BB97</accession>
<comment type="caution">
    <text evidence="1">The sequence shown here is derived from an EMBL/GenBank/DDBJ whole genome shotgun (WGS) entry which is preliminary data.</text>
</comment>
<organism evidence="1 2">
    <name type="scientific">Agromyces allii</name>
    <dbReference type="NCBI Taxonomy" id="393607"/>
    <lineage>
        <taxon>Bacteria</taxon>
        <taxon>Bacillati</taxon>
        <taxon>Actinomycetota</taxon>
        <taxon>Actinomycetes</taxon>
        <taxon>Micrococcales</taxon>
        <taxon>Microbacteriaceae</taxon>
        <taxon>Agromyces</taxon>
    </lineage>
</organism>
<gene>
    <name evidence="1" type="ORF">GCM10009717_02060</name>
</gene>
<sequence>MSCESAIPGRRLRVSAAAAALLAVLLSGCVPAPVLRPAERPASVVDEYDDGLTVTSGSDAAYVELVDGYFADDEDALAVAVATLEEYLDERHSVARDGDPDVGDLNSIPVPPMGLDVRQLLASEMFGSTTDGVRVDVENAFIVRRTEDAHGAIVNFAFCRVDTATEPPLATVRREFAASAVSTAEEPRRLQLTSILTWVGEPFC</sequence>
<dbReference type="Proteomes" id="UP001499954">
    <property type="component" value="Unassembled WGS sequence"/>
</dbReference>
<proteinExistence type="predicted"/>
<reference evidence="2" key="1">
    <citation type="journal article" date="2019" name="Int. J. Syst. Evol. Microbiol.">
        <title>The Global Catalogue of Microorganisms (GCM) 10K type strain sequencing project: providing services to taxonomists for standard genome sequencing and annotation.</title>
        <authorList>
            <consortium name="The Broad Institute Genomics Platform"/>
            <consortium name="The Broad Institute Genome Sequencing Center for Infectious Disease"/>
            <person name="Wu L."/>
            <person name="Ma J."/>
        </authorList>
    </citation>
    <scope>NUCLEOTIDE SEQUENCE [LARGE SCALE GENOMIC DNA]</scope>
    <source>
        <strain evidence="2">JCM 13584</strain>
    </source>
</reference>
<dbReference type="EMBL" id="BAAAMK010000001">
    <property type="protein sequence ID" value="GAA1939278.1"/>
    <property type="molecule type" value="Genomic_DNA"/>
</dbReference>
<protein>
    <submittedName>
        <fullName evidence="1">Uncharacterized protein</fullName>
    </submittedName>
</protein>
<keyword evidence="2" id="KW-1185">Reference proteome</keyword>